<dbReference type="AlphaFoldDB" id="A0A8H9IT85"/>
<sequence length="454" mass="49114">MSSAMNLSLRARLLGSAGLWSALALIAVGIFIYWLFKAHAERTFDARLEANLLGLMASVEFNEQGQLVKTRDVGGPQFDRIYSGWYWQIAHEGEVLIASRSLLDASLAVPPVSAGAFSLAGPDKEPLRARARQFSAPGSGPGLTITVAGPQQDIDHALSQIILPLGASLAALGIGLGLAVWWQVRWGLTPLTRLRRDLLAVRQGRRDRLALATVEELKPLVEEINALVQHNREVIARSRQHVGNLAHGLKTPLAMLVNTLTKAQVNDPVVSEALTRLQRLVDHHLRRARAVGAGYHLGERTPVADTLEGLVVVMRHVYPQVAIDVRCDPELAFRGESQDLDELLGNLLDNACKWAQRQVTVEAHLETPNTLHLVISDDGPGMSEQQRVKAVERGERFDESTPGDGLGLAIVQDLAQLYGGQLTLAEGSAGGLSVQLVLPAAERPPEGGPDGAKR</sequence>
<evidence type="ECO:0000256" key="11">
    <source>
        <dbReference type="SAM" id="Phobius"/>
    </source>
</evidence>
<keyword evidence="5" id="KW-0808">Transferase</keyword>
<dbReference type="InterPro" id="IPR036890">
    <property type="entry name" value="HATPase_C_sf"/>
</dbReference>
<evidence type="ECO:0000256" key="3">
    <source>
        <dbReference type="ARBA" id="ARBA00012438"/>
    </source>
</evidence>
<name>A0A8H9IT85_9GAMM</name>
<evidence type="ECO:0000256" key="9">
    <source>
        <dbReference type="ARBA" id="ARBA00023012"/>
    </source>
</evidence>
<keyword evidence="7 14" id="KW-0418">Kinase</keyword>
<dbReference type="InterPro" id="IPR005467">
    <property type="entry name" value="His_kinase_dom"/>
</dbReference>
<keyword evidence="4" id="KW-0597">Phosphoprotein</keyword>
<dbReference type="PANTHER" id="PTHR45436:SF5">
    <property type="entry name" value="SENSOR HISTIDINE KINASE TRCS"/>
    <property type="match status" value="1"/>
</dbReference>
<comment type="subcellular location">
    <subcellularLocation>
        <location evidence="2">Membrane</location>
    </subcellularLocation>
</comment>
<dbReference type="InterPro" id="IPR003660">
    <property type="entry name" value="HAMP_dom"/>
</dbReference>
<keyword evidence="6 11" id="KW-0812">Transmembrane</keyword>
<evidence type="ECO:0000259" key="12">
    <source>
        <dbReference type="PROSITE" id="PS50109"/>
    </source>
</evidence>
<organism evidence="14 15">
    <name type="scientific">Vreelandella hamiltonii</name>
    <dbReference type="NCBI Taxonomy" id="502829"/>
    <lineage>
        <taxon>Bacteria</taxon>
        <taxon>Pseudomonadati</taxon>
        <taxon>Pseudomonadota</taxon>
        <taxon>Gammaproteobacteria</taxon>
        <taxon>Oceanospirillales</taxon>
        <taxon>Halomonadaceae</taxon>
        <taxon>Vreelandella</taxon>
    </lineage>
</organism>
<comment type="catalytic activity">
    <reaction evidence="1">
        <text>ATP + protein L-histidine = ADP + protein N-phospho-L-histidine.</text>
        <dbReference type="EC" id="2.7.13.3"/>
    </reaction>
</comment>
<dbReference type="InterPro" id="IPR003594">
    <property type="entry name" value="HATPase_dom"/>
</dbReference>
<dbReference type="GO" id="GO:0005886">
    <property type="term" value="C:plasma membrane"/>
    <property type="evidence" value="ECO:0007669"/>
    <property type="project" value="TreeGrafter"/>
</dbReference>
<dbReference type="Gene3D" id="3.30.565.10">
    <property type="entry name" value="Histidine kinase-like ATPase, C-terminal domain"/>
    <property type="match status" value="1"/>
</dbReference>
<dbReference type="EC" id="2.7.13.3" evidence="3"/>
<evidence type="ECO:0000256" key="2">
    <source>
        <dbReference type="ARBA" id="ARBA00004370"/>
    </source>
</evidence>
<dbReference type="Proteomes" id="UP000623776">
    <property type="component" value="Unassembled WGS sequence"/>
</dbReference>
<dbReference type="RefSeq" id="WP_189462684.1">
    <property type="nucleotide sequence ID" value="NZ_BMXN01000002.1"/>
</dbReference>
<dbReference type="SUPFAM" id="SSF55874">
    <property type="entry name" value="ATPase domain of HSP90 chaperone/DNA topoisomerase II/histidine kinase"/>
    <property type="match status" value="1"/>
</dbReference>
<proteinExistence type="predicted"/>
<dbReference type="GO" id="GO:0004673">
    <property type="term" value="F:protein histidine kinase activity"/>
    <property type="evidence" value="ECO:0007669"/>
    <property type="project" value="UniProtKB-EC"/>
</dbReference>
<evidence type="ECO:0000256" key="5">
    <source>
        <dbReference type="ARBA" id="ARBA00022679"/>
    </source>
</evidence>
<evidence type="ECO:0000313" key="14">
    <source>
        <dbReference type="EMBL" id="GHD54994.1"/>
    </source>
</evidence>
<dbReference type="EMBL" id="BMXN01000002">
    <property type="protein sequence ID" value="GHD54994.1"/>
    <property type="molecule type" value="Genomic_DNA"/>
</dbReference>
<reference evidence="15" key="1">
    <citation type="journal article" date="2019" name="Int. J. Syst. Evol. Microbiol.">
        <title>The Global Catalogue of Microorganisms (GCM) 10K type strain sequencing project: providing services to taxonomists for standard genome sequencing and annotation.</title>
        <authorList>
            <consortium name="The Broad Institute Genomics Platform"/>
            <consortium name="The Broad Institute Genome Sequencing Center for Infectious Disease"/>
            <person name="Wu L."/>
            <person name="Ma J."/>
        </authorList>
    </citation>
    <scope>NUCLEOTIDE SEQUENCE [LARGE SCALE GENOMIC DNA]</scope>
    <source>
        <strain evidence="15">KCTC 22154</strain>
    </source>
</reference>
<evidence type="ECO:0000256" key="7">
    <source>
        <dbReference type="ARBA" id="ARBA00022777"/>
    </source>
</evidence>
<feature type="domain" description="HAMP" evidence="13">
    <location>
        <begin position="185"/>
        <end position="236"/>
    </location>
</feature>
<feature type="transmembrane region" description="Helical" evidence="11">
    <location>
        <begin position="17"/>
        <end position="36"/>
    </location>
</feature>
<dbReference type="GO" id="GO:0000160">
    <property type="term" value="P:phosphorelay signal transduction system"/>
    <property type="evidence" value="ECO:0007669"/>
    <property type="project" value="UniProtKB-KW"/>
</dbReference>
<dbReference type="PROSITE" id="PS50885">
    <property type="entry name" value="HAMP"/>
    <property type="match status" value="1"/>
</dbReference>
<evidence type="ECO:0000256" key="8">
    <source>
        <dbReference type="ARBA" id="ARBA00022989"/>
    </source>
</evidence>
<evidence type="ECO:0000256" key="6">
    <source>
        <dbReference type="ARBA" id="ARBA00022692"/>
    </source>
</evidence>
<evidence type="ECO:0000256" key="10">
    <source>
        <dbReference type="ARBA" id="ARBA00023136"/>
    </source>
</evidence>
<dbReference type="PANTHER" id="PTHR45436">
    <property type="entry name" value="SENSOR HISTIDINE KINASE YKOH"/>
    <property type="match status" value="1"/>
</dbReference>
<keyword evidence="9" id="KW-0902">Two-component regulatory system</keyword>
<accession>A0A8H9IT85</accession>
<dbReference type="PRINTS" id="PR00344">
    <property type="entry name" value="BCTRLSENSOR"/>
</dbReference>
<keyword evidence="15" id="KW-1185">Reference proteome</keyword>
<evidence type="ECO:0000259" key="13">
    <source>
        <dbReference type="PROSITE" id="PS50885"/>
    </source>
</evidence>
<dbReference type="Gene3D" id="1.10.287.130">
    <property type="match status" value="1"/>
</dbReference>
<keyword evidence="10 11" id="KW-0472">Membrane</keyword>
<dbReference type="SMART" id="SM00387">
    <property type="entry name" value="HATPase_c"/>
    <property type="match status" value="1"/>
</dbReference>
<dbReference type="InterPro" id="IPR004358">
    <property type="entry name" value="Sig_transdc_His_kin-like_C"/>
</dbReference>
<dbReference type="Pfam" id="PF02518">
    <property type="entry name" value="HATPase_c"/>
    <property type="match status" value="1"/>
</dbReference>
<dbReference type="InterPro" id="IPR050428">
    <property type="entry name" value="TCS_sensor_his_kinase"/>
</dbReference>
<evidence type="ECO:0000256" key="4">
    <source>
        <dbReference type="ARBA" id="ARBA00022553"/>
    </source>
</evidence>
<gene>
    <name evidence="14" type="ORF">GCM10007157_04170</name>
</gene>
<protein>
    <recommendedName>
        <fullName evidence="3">histidine kinase</fullName>
        <ecNumber evidence="3">2.7.13.3</ecNumber>
    </recommendedName>
</protein>
<keyword evidence="8 11" id="KW-1133">Transmembrane helix</keyword>
<evidence type="ECO:0000313" key="15">
    <source>
        <dbReference type="Proteomes" id="UP000623776"/>
    </source>
</evidence>
<feature type="domain" description="Histidine kinase" evidence="12">
    <location>
        <begin position="244"/>
        <end position="442"/>
    </location>
</feature>
<evidence type="ECO:0000256" key="1">
    <source>
        <dbReference type="ARBA" id="ARBA00000085"/>
    </source>
</evidence>
<dbReference type="PROSITE" id="PS50109">
    <property type="entry name" value="HIS_KIN"/>
    <property type="match status" value="1"/>
</dbReference>
<comment type="caution">
    <text evidence="14">The sequence shown here is derived from an EMBL/GenBank/DDBJ whole genome shotgun (WGS) entry which is preliminary data.</text>
</comment>